<accession>A0A433BG93</accession>
<keyword evidence="4" id="KW-0804">Transcription</keyword>
<keyword evidence="5" id="KW-0539">Nucleus</keyword>
<reference evidence="8 9" key="1">
    <citation type="journal article" date="2018" name="New Phytol.">
        <title>Phylogenomics of Endogonaceae and evolution of mycorrhizas within Mucoromycota.</title>
        <authorList>
            <person name="Chang Y."/>
            <person name="Desiro A."/>
            <person name="Na H."/>
            <person name="Sandor L."/>
            <person name="Lipzen A."/>
            <person name="Clum A."/>
            <person name="Barry K."/>
            <person name="Grigoriev I.V."/>
            <person name="Martin F.M."/>
            <person name="Stajich J.E."/>
            <person name="Smith M.E."/>
            <person name="Bonito G."/>
            <person name="Spatafora J.W."/>
        </authorList>
    </citation>
    <scope>NUCLEOTIDE SEQUENCE [LARGE SCALE GENOMIC DNA]</scope>
    <source>
        <strain evidence="8 9">GMNB39</strain>
    </source>
</reference>
<dbReference type="Gene3D" id="3.30.1360.10">
    <property type="entry name" value="RNA polymerase, RBP11-like subunit"/>
    <property type="match status" value="1"/>
</dbReference>
<dbReference type="Pfam" id="PF13656">
    <property type="entry name" value="RNA_pol_L_2"/>
    <property type="match status" value="1"/>
</dbReference>
<dbReference type="GO" id="GO:0046983">
    <property type="term" value="F:protein dimerization activity"/>
    <property type="evidence" value="ECO:0007669"/>
    <property type="project" value="InterPro"/>
</dbReference>
<evidence type="ECO:0000259" key="7">
    <source>
        <dbReference type="Pfam" id="PF13656"/>
    </source>
</evidence>
<dbReference type="AlphaFoldDB" id="A0A433BG93"/>
<dbReference type="InterPro" id="IPR008193">
    <property type="entry name" value="RNA_pol_Rpb11_13-16kDa_CS"/>
</dbReference>
<dbReference type="OrthoDB" id="510325at2759"/>
<keyword evidence="3 8" id="KW-0240">DNA-directed RNA polymerase</keyword>
<evidence type="ECO:0000256" key="1">
    <source>
        <dbReference type="ARBA" id="ARBA00004123"/>
    </source>
</evidence>
<dbReference type="FunFam" id="3.30.1360.10:FF:000006">
    <property type="entry name" value="DNA-directed RNA polymerases I and III subunit RPAC2"/>
    <property type="match status" value="1"/>
</dbReference>
<comment type="similarity">
    <text evidence="6">Belongs to the archaeal Rpo11/eukaryotic RPB11/RPC19 RNA polymerase subunit family.</text>
</comment>
<dbReference type="SUPFAM" id="SSF55257">
    <property type="entry name" value="RBP11-like subunits of RNA polymerase"/>
    <property type="match status" value="1"/>
</dbReference>
<dbReference type="GO" id="GO:0006362">
    <property type="term" value="P:transcription elongation by RNA polymerase I"/>
    <property type="evidence" value="ECO:0007669"/>
    <property type="project" value="TreeGrafter"/>
</dbReference>
<comment type="caution">
    <text evidence="8">The sequence shown here is derived from an EMBL/GenBank/DDBJ whole genome shotgun (WGS) entry which is preliminary data.</text>
</comment>
<dbReference type="GO" id="GO:0005666">
    <property type="term" value="C:RNA polymerase III complex"/>
    <property type="evidence" value="ECO:0007669"/>
    <property type="project" value="TreeGrafter"/>
</dbReference>
<dbReference type="Proteomes" id="UP000268093">
    <property type="component" value="Unassembled WGS sequence"/>
</dbReference>
<evidence type="ECO:0000256" key="2">
    <source>
        <dbReference type="ARBA" id="ARBA00022079"/>
    </source>
</evidence>
<dbReference type="InterPro" id="IPR022905">
    <property type="entry name" value="Rpo11-like"/>
</dbReference>
<feature type="domain" description="DNA-directed RNA polymerase RBP11-like dimerisation" evidence="7">
    <location>
        <begin position="1"/>
        <end position="71"/>
    </location>
</feature>
<dbReference type="PANTHER" id="PTHR13946">
    <property type="entry name" value="DNA-DIRECTED RNA POLYMERASE I,II,III"/>
    <property type="match status" value="1"/>
</dbReference>
<protein>
    <recommendedName>
        <fullName evidence="2">DNA-directed RNA polymerases I and III subunit RPAC2</fullName>
    </recommendedName>
</protein>
<dbReference type="GO" id="GO:0005736">
    <property type="term" value="C:RNA polymerase I complex"/>
    <property type="evidence" value="ECO:0007669"/>
    <property type="project" value="TreeGrafter"/>
</dbReference>
<dbReference type="GO" id="GO:0055029">
    <property type="term" value="C:nuclear DNA-directed RNA polymerase complex"/>
    <property type="evidence" value="ECO:0007669"/>
    <property type="project" value="UniProtKB-ARBA"/>
</dbReference>
<evidence type="ECO:0000256" key="5">
    <source>
        <dbReference type="ARBA" id="ARBA00023242"/>
    </source>
</evidence>
<evidence type="ECO:0000313" key="8">
    <source>
        <dbReference type="EMBL" id="RUP25356.1"/>
    </source>
</evidence>
<dbReference type="EMBL" id="RBNI01013826">
    <property type="protein sequence ID" value="RUP25356.1"/>
    <property type="molecule type" value="Genomic_DNA"/>
</dbReference>
<dbReference type="GO" id="GO:0003677">
    <property type="term" value="F:DNA binding"/>
    <property type="evidence" value="ECO:0007669"/>
    <property type="project" value="InterPro"/>
</dbReference>
<sequence length="93" mass="10550">MTFSLKDEDHTLGNALRYMIMKNPEVDYCGYSIPHPSEAKMNIRVQTTDRTSAIEVMDKGLQDLIDLCTVVVDAFKAEVSNGDFEYDEDAVWP</sequence>
<evidence type="ECO:0000256" key="6">
    <source>
        <dbReference type="ARBA" id="ARBA00025751"/>
    </source>
</evidence>
<dbReference type="InterPro" id="IPR036603">
    <property type="entry name" value="RBP11-like"/>
</dbReference>
<organism evidence="8 9">
    <name type="scientific">Jimgerdemannia flammicorona</name>
    <dbReference type="NCBI Taxonomy" id="994334"/>
    <lineage>
        <taxon>Eukaryota</taxon>
        <taxon>Fungi</taxon>
        <taxon>Fungi incertae sedis</taxon>
        <taxon>Mucoromycota</taxon>
        <taxon>Mucoromycotina</taxon>
        <taxon>Endogonomycetes</taxon>
        <taxon>Endogonales</taxon>
        <taxon>Endogonaceae</taxon>
        <taxon>Jimgerdemannia</taxon>
    </lineage>
</organism>
<dbReference type="GO" id="GO:0006383">
    <property type="term" value="P:transcription by RNA polymerase III"/>
    <property type="evidence" value="ECO:0007669"/>
    <property type="project" value="TreeGrafter"/>
</dbReference>
<name>A0A433BG93_9FUNG</name>
<dbReference type="HAMAP" id="MF_00261">
    <property type="entry name" value="RNApol_arch_Rpo11"/>
    <property type="match status" value="1"/>
</dbReference>
<dbReference type="PROSITE" id="PS01154">
    <property type="entry name" value="RNA_POL_L_13KD"/>
    <property type="match status" value="1"/>
</dbReference>
<proteinExistence type="inferred from homology"/>
<dbReference type="GO" id="GO:0003899">
    <property type="term" value="F:DNA-directed RNA polymerase activity"/>
    <property type="evidence" value="ECO:0007669"/>
    <property type="project" value="InterPro"/>
</dbReference>
<evidence type="ECO:0000256" key="4">
    <source>
        <dbReference type="ARBA" id="ARBA00023163"/>
    </source>
</evidence>
<dbReference type="CDD" id="cd07029">
    <property type="entry name" value="RNAP_I_III_AC19"/>
    <property type="match status" value="1"/>
</dbReference>
<dbReference type="InterPro" id="IPR009025">
    <property type="entry name" value="RBP11-like_dimer"/>
</dbReference>
<dbReference type="PANTHER" id="PTHR13946:SF28">
    <property type="entry name" value="DNA-DIRECTED RNA POLYMERASES I AND III SUBUNIT RPAC2"/>
    <property type="match status" value="1"/>
</dbReference>
<dbReference type="InterPro" id="IPR033898">
    <property type="entry name" value="RNAP_AC19"/>
</dbReference>
<keyword evidence="9" id="KW-1185">Reference proteome</keyword>
<evidence type="ECO:0000313" key="9">
    <source>
        <dbReference type="Proteomes" id="UP000268093"/>
    </source>
</evidence>
<comment type="subcellular location">
    <subcellularLocation>
        <location evidence="1">Nucleus</location>
    </subcellularLocation>
</comment>
<evidence type="ECO:0000256" key="3">
    <source>
        <dbReference type="ARBA" id="ARBA00022478"/>
    </source>
</evidence>
<gene>
    <name evidence="8" type="ORF">BC936DRAFT_138847</name>
</gene>